<gene>
    <name evidence="2" type="ORF">DL546_006758</name>
</gene>
<feature type="chain" id="PRO_5019456106" description="Cyanovirin-N domain-containing protein" evidence="1">
    <location>
        <begin position="20"/>
        <end position="140"/>
    </location>
</feature>
<protein>
    <recommendedName>
        <fullName evidence="4">Cyanovirin-N domain-containing protein</fullName>
    </recommendedName>
</protein>
<evidence type="ECO:0000313" key="2">
    <source>
        <dbReference type="EMBL" id="RKU43293.1"/>
    </source>
</evidence>
<dbReference type="EMBL" id="QVQW01000045">
    <property type="protein sequence ID" value="RKU43293.1"/>
    <property type="molecule type" value="Genomic_DNA"/>
</dbReference>
<accession>A0A420Y602</accession>
<evidence type="ECO:0000256" key="1">
    <source>
        <dbReference type="SAM" id="SignalP"/>
    </source>
</evidence>
<comment type="caution">
    <text evidence="2">The sequence shown here is derived from an EMBL/GenBank/DDBJ whole genome shotgun (WGS) entry which is preliminary data.</text>
</comment>
<evidence type="ECO:0008006" key="4">
    <source>
        <dbReference type="Google" id="ProtNLM"/>
    </source>
</evidence>
<evidence type="ECO:0000313" key="3">
    <source>
        <dbReference type="Proteomes" id="UP000275385"/>
    </source>
</evidence>
<dbReference type="Proteomes" id="UP000275385">
    <property type="component" value="Unassembled WGS sequence"/>
</dbReference>
<keyword evidence="1" id="KW-0732">Signal</keyword>
<reference evidence="2 3" key="1">
    <citation type="submission" date="2018-08" db="EMBL/GenBank/DDBJ databases">
        <title>Draft genome of the lignicolous fungus Coniochaeta pulveracea.</title>
        <authorList>
            <person name="Borstlap C.J."/>
            <person name="De Witt R.N."/>
            <person name="Botha A."/>
            <person name="Volschenk H."/>
        </authorList>
    </citation>
    <scope>NUCLEOTIDE SEQUENCE [LARGE SCALE GENOMIC DNA]</scope>
    <source>
        <strain evidence="2 3">CAB683</strain>
    </source>
</reference>
<feature type="signal peptide" evidence="1">
    <location>
        <begin position="1"/>
        <end position="19"/>
    </location>
</feature>
<keyword evidence="3" id="KW-1185">Reference proteome</keyword>
<sequence>MKLPVLTSLLTLLPDPATTWSLVHCSARSYCTYLDRHAIFCRTPTHRDTHCHSMDRDHDGYQHDGARSYHVRDWGNCTSVSFYWNNNCTHQWHNYTQKTLTGCKMMTYPLRSFRFDCPGGADGAGDGSFLAEITCKEGEK</sequence>
<organism evidence="2 3">
    <name type="scientific">Coniochaeta pulveracea</name>
    <dbReference type="NCBI Taxonomy" id="177199"/>
    <lineage>
        <taxon>Eukaryota</taxon>
        <taxon>Fungi</taxon>
        <taxon>Dikarya</taxon>
        <taxon>Ascomycota</taxon>
        <taxon>Pezizomycotina</taxon>
        <taxon>Sordariomycetes</taxon>
        <taxon>Sordariomycetidae</taxon>
        <taxon>Coniochaetales</taxon>
        <taxon>Coniochaetaceae</taxon>
        <taxon>Coniochaeta</taxon>
    </lineage>
</organism>
<dbReference type="AlphaFoldDB" id="A0A420Y602"/>
<feature type="non-terminal residue" evidence="2">
    <location>
        <position position="140"/>
    </location>
</feature>
<proteinExistence type="predicted"/>
<name>A0A420Y602_9PEZI</name>